<dbReference type="AlphaFoldDB" id="A0AB39PK89"/>
<gene>
    <name evidence="2" type="ORF">AB5J56_41435</name>
</gene>
<evidence type="ECO:0000256" key="1">
    <source>
        <dbReference type="SAM" id="MobiDB-lite"/>
    </source>
</evidence>
<feature type="region of interest" description="Disordered" evidence="1">
    <location>
        <begin position="1"/>
        <end position="20"/>
    </location>
</feature>
<protein>
    <submittedName>
        <fullName evidence="2">Uncharacterized protein</fullName>
    </submittedName>
</protein>
<accession>A0AB39PK89</accession>
<name>A0AB39PK89_9ACTN</name>
<organism evidence="2">
    <name type="scientific">Streptomyces sp. R21</name>
    <dbReference type="NCBI Taxonomy" id="3238627"/>
    <lineage>
        <taxon>Bacteria</taxon>
        <taxon>Bacillati</taxon>
        <taxon>Actinomycetota</taxon>
        <taxon>Actinomycetes</taxon>
        <taxon>Kitasatosporales</taxon>
        <taxon>Streptomycetaceae</taxon>
        <taxon>Streptomyces</taxon>
    </lineage>
</organism>
<dbReference type="RefSeq" id="WP_369241046.1">
    <property type="nucleotide sequence ID" value="NZ_CP163435.1"/>
</dbReference>
<reference evidence="2" key="1">
    <citation type="submission" date="2024-07" db="EMBL/GenBank/DDBJ databases">
        <authorList>
            <person name="Yu S.T."/>
        </authorList>
    </citation>
    <scope>NUCLEOTIDE SEQUENCE</scope>
    <source>
        <strain evidence="2">R21</strain>
    </source>
</reference>
<dbReference type="EMBL" id="CP163435">
    <property type="protein sequence ID" value="XDQ30782.1"/>
    <property type="molecule type" value="Genomic_DNA"/>
</dbReference>
<evidence type="ECO:0000313" key="2">
    <source>
        <dbReference type="EMBL" id="XDQ30782.1"/>
    </source>
</evidence>
<proteinExistence type="predicted"/>
<sequence>MVTGGHPGSPLSGGAAETGHVLTVRERAEWEWERPHRAAVR</sequence>